<proteinExistence type="predicted"/>
<accession>A0ABR2X594</accession>
<comment type="caution">
    <text evidence="1">The sequence shown here is derived from an EMBL/GenBank/DDBJ whole genome shotgun (WGS) entry which is preliminary data.</text>
</comment>
<sequence length="165" mass="18513">MLCLAYQYGEDPDNGHREGSSASLSVTCFHRARALLAVSEEDSEDSIPHFTMVQAYLLLQICAMMYLCGNDSAYGLKMHSRMVSHARAGALLQPLPIESKAAGDLESLWKDFIKTESLMPASMRVVGVLDGDVKAALIWARKVFQRRRRWRVGRMIMTCLDSIEE</sequence>
<evidence type="ECO:0000313" key="1">
    <source>
        <dbReference type="EMBL" id="KAK9768957.1"/>
    </source>
</evidence>
<name>A0ABR2X594_9PEZI</name>
<gene>
    <name evidence="1" type="ORF">SCAR479_02201</name>
</gene>
<protein>
    <submittedName>
        <fullName evidence="1">C2H2-type domain-containing protein</fullName>
    </submittedName>
</protein>
<keyword evidence="2" id="KW-1185">Reference proteome</keyword>
<dbReference type="EMBL" id="JARVKM010000251">
    <property type="protein sequence ID" value="KAK9768957.1"/>
    <property type="molecule type" value="Genomic_DNA"/>
</dbReference>
<dbReference type="Proteomes" id="UP001465668">
    <property type="component" value="Unassembled WGS sequence"/>
</dbReference>
<evidence type="ECO:0000313" key="2">
    <source>
        <dbReference type="Proteomes" id="UP001465668"/>
    </source>
</evidence>
<reference evidence="1 2" key="1">
    <citation type="submission" date="2024-02" db="EMBL/GenBank/DDBJ databases">
        <title>First draft genome assembly of two strains of Seiridium cardinale.</title>
        <authorList>
            <person name="Emiliani G."/>
            <person name="Scali E."/>
        </authorList>
    </citation>
    <scope>NUCLEOTIDE SEQUENCE [LARGE SCALE GENOMIC DNA]</scope>
    <source>
        <strain evidence="1 2">BM-138-000479</strain>
    </source>
</reference>
<organism evidence="1 2">
    <name type="scientific">Seiridium cardinale</name>
    <dbReference type="NCBI Taxonomy" id="138064"/>
    <lineage>
        <taxon>Eukaryota</taxon>
        <taxon>Fungi</taxon>
        <taxon>Dikarya</taxon>
        <taxon>Ascomycota</taxon>
        <taxon>Pezizomycotina</taxon>
        <taxon>Sordariomycetes</taxon>
        <taxon>Xylariomycetidae</taxon>
        <taxon>Amphisphaeriales</taxon>
        <taxon>Sporocadaceae</taxon>
        <taxon>Seiridium</taxon>
    </lineage>
</organism>